<dbReference type="InterPro" id="IPR010897">
    <property type="entry name" value="Spore_II_P"/>
</dbReference>
<evidence type="ECO:0000313" key="1">
    <source>
        <dbReference type="EMBL" id="EGQ20002.1"/>
    </source>
</evidence>
<proteinExistence type="predicted"/>
<dbReference type="NCBIfam" id="TIGR02867">
    <property type="entry name" value="spore_II_P"/>
    <property type="match status" value="1"/>
</dbReference>
<dbReference type="OrthoDB" id="1633470at2"/>
<name>F9DXY0_9BACL</name>
<dbReference type="HOGENOM" id="CLU_1014898_0_0_9"/>
<reference evidence="1 2" key="1">
    <citation type="submission" date="2011-04" db="EMBL/GenBank/DDBJ databases">
        <authorList>
            <person name="Muzny D."/>
            <person name="Qin X."/>
            <person name="Deng J."/>
            <person name="Jiang H."/>
            <person name="Liu Y."/>
            <person name="Qu J."/>
            <person name="Song X.-Z."/>
            <person name="Zhang L."/>
            <person name="Thornton R."/>
            <person name="Coyle M."/>
            <person name="Francisco L."/>
            <person name="Jackson L."/>
            <person name="Javaid M."/>
            <person name="Korchina V."/>
            <person name="Kovar C."/>
            <person name="Mata R."/>
            <person name="Mathew T."/>
            <person name="Ngo R."/>
            <person name="Nguyen L."/>
            <person name="Nguyen N."/>
            <person name="Okwuonu G."/>
            <person name="Ongeri F."/>
            <person name="Pham C."/>
            <person name="Simmons D."/>
            <person name="Wilczek-Boney K."/>
            <person name="Hale W."/>
            <person name="Jakkamsetti A."/>
            <person name="Pham P."/>
            <person name="Ruth R."/>
            <person name="San Lucas F."/>
            <person name="Warren J."/>
            <person name="Zhang J."/>
            <person name="Zhao Z."/>
            <person name="Zhou C."/>
            <person name="Zhu D."/>
            <person name="Lee S."/>
            <person name="Bess C."/>
            <person name="Blankenburg K."/>
            <person name="Forbes L."/>
            <person name="Fu Q."/>
            <person name="Gubbala S."/>
            <person name="Hirani K."/>
            <person name="Jayaseelan J.C."/>
            <person name="Lara F."/>
            <person name="Munidasa M."/>
            <person name="Palculict T."/>
            <person name="Patil S."/>
            <person name="Pu L.-L."/>
            <person name="Saada N."/>
            <person name="Tang L."/>
            <person name="Weissenberger G."/>
            <person name="Zhu Y."/>
            <person name="Hemphill L."/>
            <person name="Shang Y."/>
            <person name="Youmans B."/>
            <person name="Ayvaz T."/>
            <person name="Ross M."/>
            <person name="Santibanez J."/>
            <person name="Aqrawi P."/>
            <person name="Gross S."/>
            <person name="Joshi V."/>
            <person name="Fowler G."/>
            <person name="Nazareth L."/>
            <person name="Reid J."/>
            <person name="Worley K."/>
            <person name="Petrosino J."/>
            <person name="Highlander S."/>
            <person name="Gibbs R."/>
        </authorList>
    </citation>
    <scope>NUCLEOTIDE SEQUENCE [LARGE SCALE GENOMIC DNA]</scope>
    <source>
        <strain evidence="1 2">2681</strain>
    </source>
</reference>
<comment type="caution">
    <text evidence="1">The sequence shown here is derived from an EMBL/GenBank/DDBJ whole genome shotgun (WGS) entry which is preliminary data.</text>
</comment>
<dbReference type="EMBL" id="AFPZ01000116">
    <property type="protein sequence ID" value="EGQ20002.1"/>
    <property type="molecule type" value="Genomic_DNA"/>
</dbReference>
<sequence>MKKSLKIWCSLIFILFLFPIILEMIPKTTPEEGVVVQTDEGKLVYAANIFETESEVQTDMRALLYNTHSHEAFEPITLEHDGKIAVSHQEVNIMALSEKVKTQLEVNGVGTDIIDIDVTAEMNKVGIPYHKSYDVVRPYVQKALNDVDYDIILDIHRDSLKADRTTVTYKGEKFAQVVFVIGGDHTNFKLNQELAERLMLEMEKIVPNITKKIVFKSGHGVDGKYNQDLHKRLTLVEIGGIGNDEAELNRTTAVLAKAVSQVLKK</sequence>
<dbReference type="eggNOG" id="COG0860">
    <property type="taxonomic scope" value="Bacteria"/>
</dbReference>
<organism evidence="1 2">
    <name type="scientific">Sporosarcina newyorkensis 2681</name>
    <dbReference type="NCBI Taxonomy" id="1027292"/>
    <lineage>
        <taxon>Bacteria</taxon>
        <taxon>Bacillati</taxon>
        <taxon>Bacillota</taxon>
        <taxon>Bacilli</taxon>
        <taxon>Bacillales</taxon>
        <taxon>Caryophanaceae</taxon>
        <taxon>Sporosarcina</taxon>
    </lineage>
</organism>
<evidence type="ECO:0000313" key="2">
    <source>
        <dbReference type="Proteomes" id="UP000005316"/>
    </source>
</evidence>
<accession>F9DXY0</accession>
<gene>
    <name evidence="1" type="primary">spoIIP3</name>
    <name evidence="1" type="ORF">HMPREF9372_3661</name>
</gene>
<dbReference type="Pfam" id="PF07454">
    <property type="entry name" value="SpoIIP"/>
    <property type="match status" value="1"/>
</dbReference>
<dbReference type="AlphaFoldDB" id="F9DXY0"/>
<dbReference type="RefSeq" id="WP_009498356.1">
    <property type="nucleotide sequence ID" value="NZ_GL982998.1"/>
</dbReference>
<dbReference type="Proteomes" id="UP000005316">
    <property type="component" value="Unassembled WGS sequence"/>
</dbReference>
<protein>
    <submittedName>
        <fullName evidence="1">Stage II sporulation protein P</fullName>
    </submittedName>
</protein>